<evidence type="ECO:0000256" key="4">
    <source>
        <dbReference type="ARBA" id="ARBA00023242"/>
    </source>
</evidence>
<evidence type="ECO:0000256" key="2">
    <source>
        <dbReference type="ARBA" id="ARBA00023015"/>
    </source>
</evidence>
<feature type="region of interest" description="Disordered" evidence="5">
    <location>
        <begin position="154"/>
        <end position="215"/>
    </location>
</feature>
<feature type="compositionally biased region" description="Polar residues" evidence="5">
    <location>
        <begin position="167"/>
        <end position="194"/>
    </location>
</feature>
<feature type="compositionally biased region" description="Basic and acidic residues" evidence="5">
    <location>
        <begin position="154"/>
        <end position="165"/>
    </location>
</feature>
<keyword evidence="3" id="KW-0804">Transcription</keyword>
<evidence type="ECO:0000259" key="6">
    <source>
        <dbReference type="PROSITE" id="PS51518"/>
    </source>
</evidence>
<name>A0A2R6XLQ5_MARPO</name>
<dbReference type="PROSITE" id="PS51518">
    <property type="entry name" value="SGF29_C"/>
    <property type="match status" value="1"/>
</dbReference>
<dbReference type="InterPro" id="IPR047288">
    <property type="entry name" value="Tudor_SGF29_rpt1"/>
</dbReference>
<gene>
    <name evidence="7" type="ORF">MARPO_0009s0091</name>
</gene>
<evidence type="ECO:0000313" key="7">
    <source>
        <dbReference type="EMBL" id="PTQ46986.1"/>
    </source>
</evidence>
<reference evidence="8" key="1">
    <citation type="journal article" date="2017" name="Cell">
        <title>Insights into land plant evolution garnered from the Marchantia polymorpha genome.</title>
        <authorList>
            <person name="Bowman J.L."/>
            <person name="Kohchi T."/>
            <person name="Yamato K.T."/>
            <person name="Jenkins J."/>
            <person name="Shu S."/>
            <person name="Ishizaki K."/>
            <person name="Yamaoka S."/>
            <person name="Nishihama R."/>
            <person name="Nakamura Y."/>
            <person name="Berger F."/>
            <person name="Adam C."/>
            <person name="Aki S.S."/>
            <person name="Althoff F."/>
            <person name="Araki T."/>
            <person name="Arteaga-Vazquez M.A."/>
            <person name="Balasubrmanian S."/>
            <person name="Barry K."/>
            <person name="Bauer D."/>
            <person name="Boehm C.R."/>
            <person name="Briginshaw L."/>
            <person name="Caballero-Perez J."/>
            <person name="Catarino B."/>
            <person name="Chen F."/>
            <person name="Chiyoda S."/>
            <person name="Chovatia M."/>
            <person name="Davies K.M."/>
            <person name="Delmans M."/>
            <person name="Demura T."/>
            <person name="Dierschke T."/>
            <person name="Dolan L."/>
            <person name="Dorantes-Acosta A.E."/>
            <person name="Eklund D.M."/>
            <person name="Florent S.N."/>
            <person name="Flores-Sandoval E."/>
            <person name="Fujiyama A."/>
            <person name="Fukuzawa H."/>
            <person name="Galik B."/>
            <person name="Grimanelli D."/>
            <person name="Grimwood J."/>
            <person name="Grossniklaus U."/>
            <person name="Hamada T."/>
            <person name="Haseloff J."/>
            <person name="Hetherington A.J."/>
            <person name="Higo A."/>
            <person name="Hirakawa Y."/>
            <person name="Hundley H.N."/>
            <person name="Ikeda Y."/>
            <person name="Inoue K."/>
            <person name="Inoue S.I."/>
            <person name="Ishida S."/>
            <person name="Jia Q."/>
            <person name="Kakita M."/>
            <person name="Kanazawa T."/>
            <person name="Kawai Y."/>
            <person name="Kawashima T."/>
            <person name="Kennedy M."/>
            <person name="Kinose K."/>
            <person name="Kinoshita T."/>
            <person name="Kohara Y."/>
            <person name="Koide E."/>
            <person name="Komatsu K."/>
            <person name="Kopischke S."/>
            <person name="Kubo M."/>
            <person name="Kyozuka J."/>
            <person name="Lagercrantz U."/>
            <person name="Lin S.S."/>
            <person name="Lindquist E."/>
            <person name="Lipzen A.M."/>
            <person name="Lu C.W."/>
            <person name="De Luna E."/>
            <person name="Martienssen R.A."/>
            <person name="Minamino N."/>
            <person name="Mizutani M."/>
            <person name="Mizutani M."/>
            <person name="Mochizuki N."/>
            <person name="Monte I."/>
            <person name="Mosher R."/>
            <person name="Nagasaki H."/>
            <person name="Nakagami H."/>
            <person name="Naramoto S."/>
            <person name="Nishitani K."/>
            <person name="Ohtani M."/>
            <person name="Okamoto T."/>
            <person name="Okumura M."/>
            <person name="Phillips J."/>
            <person name="Pollak B."/>
            <person name="Reinders A."/>
            <person name="Rovekamp M."/>
            <person name="Sano R."/>
            <person name="Sawa S."/>
            <person name="Schmid M.W."/>
            <person name="Shirakawa M."/>
            <person name="Solano R."/>
            <person name="Spunde A."/>
            <person name="Suetsugu N."/>
            <person name="Sugano S."/>
            <person name="Sugiyama A."/>
            <person name="Sun R."/>
            <person name="Suzuki Y."/>
            <person name="Takenaka M."/>
            <person name="Takezawa D."/>
            <person name="Tomogane H."/>
            <person name="Tsuzuki M."/>
            <person name="Ueda T."/>
            <person name="Umeda M."/>
            <person name="Ward J.M."/>
            <person name="Watanabe Y."/>
            <person name="Yazaki K."/>
            <person name="Yokoyama R."/>
            <person name="Yoshitake Y."/>
            <person name="Yotsui I."/>
            <person name="Zachgo S."/>
            <person name="Schmutz J."/>
        </authorList>
    </citation>
    <scope>NUCLEOTIDE SEQUENCE [LARGE SCALE GENOMIC DNA]</scope>
    <source>
        <strain evidence="8">Tak-1</strain>
    </source>
</reference>
<dbReference type="GO" id="GO:0005634">
    <property type="term" value="C:nucleus"/>
    <property type="evidence" value="ECO:0007669"/>
    <property type="project" value="UniProtKB-SubCell"/>
</dbReference>
<keyword evidence="2" id="KW-0805">Transcription regulation</keyword>
<proteinExistence type="predicted"/>
<dbReference type="AlphaFoldDB" id="A0A2R6XLQ5"/>
<dbReference type="CDD" id="cd20393">
    <property type="entry name" value="Tudor_SGF29_rpt1"/>
    <property type="match status" value="1"/>
</dbReference>
<dbReference type="InterPro" id="IPR037802">
    <property type="entry name" value="SGF29"/>
</dbReference>
<dbReference type="PANTHER" id="PTHR21539:SF0">
    <property type="entry name" value="SAGA-ASSOCIATED FACTOR 29"/>
    <property type="match status" value="1"/>
</dbReference>
<dbReference type="InterPro" id="IPR010750">
    <property type="entry name" value="SGF29_tudor-like_dom"/>
</dbReference>
<feature type="domain" description="SGF29 C-terminal" evidence="6">
    <location>
        <begin position="198"/>
        <end position="348"/>
    </location>
</feature>
<dbReference type="Pfam" id="PF07039">
    <property type="entry name" value="SGF29_Tudor"/>
    <property type="match status" value="1"/>
</dbReference>
<dbReference type="GO" id="GO:0000124">
    <property type="term" value="C:SAGA complex"/>
    <property type="evidence" value="ECO:0000318"/>
    <property type="project" value="GO_Central"/>
</dbReference>
<evidence type="ECO:0000256" key="3">
    <source>
        <dbReference type="ARBA" id="ARBA00023163"/>
    </source>
</evidence>
<evidence type="ECO:0000313" key="8">
    <source>
        <dbReference type="Proteomes" id="UP000244005"/>
    </source>
</evidence>
<organism evidence="7 8">
    <name type="scientific">Marchantia polymorpha</name>
    <name type="common">Common liverwort</name>
    <name type="synonym">Marchantia aquatica</name>
    <dbReference type="NCBI Taxonomy" id="3197"/>
    <lineage>
        <taxon>Eukaryota</taxon>
        <taxon>Viridiplantae</taxon>
        <taxon>Streptophyta</taxon>
        <taxon>Embryophyta</taxon>
        <taxon>Marchantiophyta</taxon>
        <taxon>Marchantiopsida</taxon>
        <taxon>Marchantiidae</taxon>
        <taxon>Marchantiales</taxon>
        <taxon>Marchantiaceae</taxon>
        <taxon>Marchantia</taxon>
    </lineage>
</organism>
<dbReference type="PANTHER" id="PTHR21539">
    <property type="entry name" value="SAGA-ASSOCIATED FACTOR 29"/>
    <property type="match status" value="1"/>
</dbReference>
<dbReference type="OrthoDB" id="10265994at2759"/>
<dbReference type="Proteomes" id="UP000244005">
    <property type="component" value="Unassembled WGS sequence"/>
</dbReference>
<evidence type="ECO:0000256" key="1">
    <source>
        <dbReference type="ARBA" id="ARBA00004123"/>
    </source>
</evidence>
<accession>A0A2R6XLQ5</accession>
<sequence length="348" mass="38483">MVCKKIHVIEAKLERTSTSMKERFHVIFWERLRTLHEAGRKLADREADLCDEIDSTLAKMEEKKPENGHEISAHKVVPNSSRRLQAEEDFCQDREAVPDINPRANGTEQKSDDVQAFPPAEEFDQKHASLSLSVINTLSLDLSVSPADYIHEMDASGKKDKEKAVASKTNNTPADDQMPSLTSESPVPSEATSQPPSPGSEISVGDEVAANVSSEGEETDVWIVARVVELLANGNMIHVLDEIPDEVGASLKQFVLPQHHIIPFPNQSTAASIRSMISKGSEVLAVYPDSTTLYKATVVDHRGPDYLLEFEGDQNSEEEEGCSTDKHPMPLWIVPSHRVVPLPEGHRQ</sequence>
<comment type="subcellular location">
    <subcellularLocation>
        <location evidence="1">Nucleus</location>
    </subcellularLocation>
</comment>
<dbReference type="CDD" id="cd20394">
    <property type="entry name" value="Tudor_SGF29_rpt2"/>
    <property type="match status" value="1"/>
</dbReference>
<dbReference type="InterPro" id="IPR047287">
    <property type="entry name" value="Tudor_SGF29_rpt2"/>
</dbReference>
<dbReference type="Gramene" id="Mp7g14060.1">
    <property type="protein sequence ID" value="Mp7g14060.1.cds1"/>
    <property type="gene ID" value="Mp7g14060"/>
</dbReference>
<dbReference type="EMBL" id="KZ772681">
    <property type="protein sequence ID" value="PTQ46986.1"/>
    <property type="molecule type" value="Genomic_DNA"/>
</dbReference>
<dbReference type="Gene3D" id="2.30.30.140">
    <property type="match status" value="2"/>
</dbReference>
<keyword evidence="8" id="KW-1185">Reference proteome</keyword>
<evidence type="ECO:0000256" key="5">
    <source>
        <dbReference type="SAM" id="MobiDB-lite"/>
    </source>
</evidence>
<keyword evidence="4" id="KW-0539">Nucleus</keyword>
<protein>
    <recommendedName>
        <fullName evidence="6">SGF29 C-terminal domain-containing protein</fullName>
    </recommendedName>
</protein>